<keyword evidence="2" id="KW-1185">Reference proteome</keyword>
<gene>
    <name evidence="1" type="ORF">AVEN_165106_1</name>
</gene>
<reference evidence="1 2" key="1">
    <citation type="journal article" date="2019" name="Sci. Rep.">
        <title>Orb-weaving spider Araneus ventricosus genome elucidates the spidroin gene catalogue.</title>
        <authorList>
            <person name="Kono N."/>
            <person name="Nakamura H."/>
            <person name="Ohtoshi R."/>
            <person name="Moran D.A.P."/>
            <person name="Shinohara A."/>
            <person name="Yoshida Y."/>
            <person name="Fujiwara M."/>
            <person name="Mori M."/>
            <person name="Tomita M."/>
            <person name="Arakawa K."/>
        </authorList>
    </citation>
    <scope>NUCLEOTIDE SEQUENCE [LARGE SCALE GENOMIC DNA]</scope>
</reference>
<accession>A0A4Y2L009</accession>
<evidence type="ECO:0000313" key="2">
    <source>
        <dbReference type="Proteomes" id="UP000499080"/>
    </source>
</evidence>
<dbReference type="AlphaFoldDB" id="A0A4Y2L009"/>
<organism evidence="1 2">
    <name type="scientific">Araneus ventricosus</name>
    <name type="common">Orbweaver spider</name>
    <name type="synonym">Epeira ventricosa</name>
    <dbReference type="NCBI Taxonomy" id="182803"/>
    <lineage>
        <taxon>Eukaryota</taxon>
        <taxon>Metazoa</taxon>
        <taxon>Ecdysozoa</taxon>
        <taxon>Arthropoda</taxon>
        <taxon>Chelicerata</taxon>
        <taxon>Arachnida</taxon>
        <taxon>Araneae</taxon>
        <taxon>Araneomorphae</taxon>
        <taxon>Entelegynae</taxon>
        <taxon>Araneoidea</taxon>
        <taxon>Araneidae</taxon>
        <taxon>Araneus</taxon>
    </lineage>
</organism>
<dbReference type="Proteomes" id="UP000499080">
    <property type="component" value="Unassembled WGS sequence"/>
</dbReference>
<sequence length="69" mass="7717">MVFTDFLPQFYQGRPSAVPIKASSSPFQYDVVPNKNIQAMSGRRRGIRFTVCPEEGVQLDAPCAQQRPS</sequence>
<name>A0A4Y2L009_ARAVE</name>
<dbReference type="EMBL" id="BGPR01005213">
    <property type="protein sequence ID" value="GBN07954.1"/>
    <property type="molecule type" value="Genomic_DNA"/>
</dbReference>
<proteinExistence type="predicted"/>
<comment type="caution">
    <text evidence="1">The sequence shown here is derived from an EMBL/GenBank/DDBJ whole genome shotgun (WGS) entry which is preliminary data.</text>
</comment>
<evidence type="ECO:0000313" key="1">
    <source>
        <dbReference type="EMBL" id="GBN07954.1"/>
    </source>
</evidence>
<protein>
    <submittedName>
        <fullName evidence="1">Uncharacterized protein</fullName>
    </submittedName>
</protein>